<feature type="region of interest" description="Disordered" evidence="1">
    <location>
        <begin position="761"/>
        <end position="839"/>
    </location>
</feature>
<feature type="compositionally biased region" description="Polar residues" evidence="1">
    <location>
        <begin position="530"/>
        <end position="539"/>
    </location>
</feature>
<feature type="compositionally biased region" description="Pro residues" evidence="1">
    <location>
        <begin position="813"/>
        <end position="830"/>
    </location>
</feature>
<keyword evidence="3" id="KW-1185">Reference proteome</keyword>
<feature type="region of interest" description="Disordered" evidence="1">
    <location>
        <begin position="864"/>
        <end position="886"/>
    </location>
</feature>
<organism evidence="2 3">
    <name type="scientific">Coemansia guatemalensis</name>
    <dbReference type="NCBI Taxonomy" id="2761395"/>
    <lineage>
        <taxon>Eukaryota</taxon>
        <taxon>Fungi</taxon>
        <taxon>Fungi incertae sedis</taxon>
        <taxon>Zoopagomycota</taxon>
        <taxon>Kickxellomycotina</taxon>
        <taxon>Kickxellomycetes</taxon>
        <taxon>Kickxellales</taxon>
        <taxon>Kickxellaceae</taxon>
        <taxon>Coemansia</taxon>
    </lineage>
</organism>
<reference evidence="2" key="1">
    <citation type="submission" date="2022-07" db="EMBL/GenBank/DDBJ databases">
        <title>Phylogenomic reconstructions and comparative analyses of Kickxellomycotina fungi.</title>
        <authorList>
            <person name="Reynolds N.K."/>
            <person name="Stajich J.E."/>
            <person name="Barry K."/>
            <person name="Grigoriev I.V."/>
            <person name="Crous P."/>
            <person name="Smith M.E."/>
        </authorList>
    </citation>
    <scope>NUCLEOTIDE SEQUENCE</scope>
    <source>
        <strain evidence="2">NRRL 1565</strain>
    </source>
</reference>
<dbReference type="EMBL" id="JANBUO010000020">
    <property type="protein sequence ID" value="KAJ2808839.1"/>
    <property type="molecule type" value="Genomic_DNA"/>
</dbReference>
<evidence type="ECO:0000313" key="3">
    <source>
        <dbReference type="Proteomes" id="UP001140094"/>
    </source>
</evidence>
<feature type="compositionally biased region" description="Polar residues" evidence="1">
    <location>
        <begin position="133"/>
        <end position="149"/>
    </location>
</feature>
<feature type="region of interest" description="Disordered" evidence="1">
    <location>
        <begin position="301"/>
        <end position="321"/>
    </location>
</feature>
<dbReference type="InterPro" id="IPR014752">
    <property type="entry name" value="Arrestin-like_C"/>
</dbReference>
<proteinExistence type="predicted"/>
<feature type="compositionally biased region" description="Polar residues" evidence="1">
    <location>
        <begin position="793"/>
        <end position="805"/>
    </location>
</feature>
<dbReference type="InterPro" id="IPR014848">
    <property type="entry name" value="Rgp1"/>
</dbReference>
<dbReference type="Pfam" id="PF08737">
    <property type="entry name" value="Rgp1"/>
    <property type="match status" value="1"/>
</dbReference>
<dbReference type="AlphaFoldDB" id="A0A9W8LVA9"/>
<sequence length="886" mass="94143">MGLTITATFEKQGPYFAGDTLECHIRFANVHTTRGSTSAGRGVLARSMPPLPGSYVDTSSRRGSSAQPLSHRFMSRAPSQSGAVVGGGRGPVADEMHFPGLDDSSMHSTGSALAPNSESQYRSTVSGLRDGNCSPSTQQLSVETGTASQEKVGIDQAASDRRRGRDDTMAAPSATAHQRYNGLAVFPASADGSPVVSERVVRSEVPQLAGVRESRKASAHGDRALLGMYKDRAVNTDPSPMEPQRQPWVRAGRKPSAANERGSLFPRLSTSSILSTPTASLASWLPFGNRQQADTSPIAYTQRYDQGPSNDGGSSDGGSNGSFLGSLWRNISGSSNRPSRAGTMGEDDYGVERLAIGFVEASGSLALASSYIRPDQLGLLVKHGGTGYGLATAAATRSPPIGGGLGGWVPTSPRSHSASRTQRSIPVLVSSSEVLFSELELAPGESQTFSIRVQLPPALPPSFRGRVASVAYDLVVVAKRDMLEQNAYAARIPFCVLGRLGDGTPDVLSFDHPIRMPPGHIQLTFHESDSISTPRNASPTPGPGDFEPSDRAPGHAHTDTEALTETERGGREINVDSMYTRLVESDFLQQLLRTADANGTAGGSDDLPDAADERIALELCRRKAPVEFSLSQGGRAVASVWLPRRAYQLGDIVVGKIRLYPESATIYHVCVWLESTEKVNGRFASYEPGRTEELTRKIYAEHHELCRGLTTLGFSLALPQAAAASFSSDIVSNVWQLRIELIIAAPAGTPCDLALSAATLFPPTTRPSNGTRDVPLPMPTSPAGRFPAGAGTSGKQGRPRSSTVIGSSSALRPSPPLPFPGASDPPPSRPSPQADRRTMRRRYDAVREIPAQTLSCTVPIHICPPPLNASSPAQNDSYSVELSRHM</sequence>
<dbReference type="Proteomes" id="UP001140094">
    <property type="component" value="Unassembled WGS sequence"/>
</dbReference>
<dbReference type="PANTHER" id="PTHR12507">
    <property type="entry name" value="REDUCED GROWTH PHENOTYPE 1 RGP1, YEAST -RELATED"/>
    <property type="match status" value="1"/>
</dbReference>
<feature type="compositionally biased region" description="Polar residues" evidence="1">
    <location>
        <begin position="868"/>
        <end position="880"/>
    </location>
</feature>
<gene>
    <name evidence="2" type="primary">RGP1</name>
    <name evidence="2" type="ORF">H4R20_000581</name>
</gene>
<feature type="compositionally biased region" description="Basic and acidic residues" evidence="1">
    <location>
        <begin position="158"/>
        <end position="168"/>
    </location>
</feature>
<feature type="region of interest" description="Disordered" evidence="1">
    <location>
        <begin position="233"/>
        <end position="264"/>
    </location>
</feature>
<dbReference type="Gene3D" id="2.60.40.640">
    <property type="match status" value="1"/>
</dbReference>
<feature type="compositionally biased region" description="Basic and acidic residues" evidence="1">
    <location>
        <begin position="548"/>
        <end position="570"/>
    </location>
</feature>
<feature type="region of interest" description="Disordered" evidence="1">
    <location>
        <begin position="123"/>
        <end position="174"/>
    </location>
</feature>
<accession>A0A9W8LVA9</accession>
<evidence type="ECO:0000313" key="2">
    <source>
        <dbReference type="EMBL" id="KAJ2808839.1"/>
    </source>
</evidence>
<protein>
    <submittedName>
        <fullName evidence="2">Golgi membrane exchange factor (Ric1p-Rgp1p) subunit</fullName>
    </submittedName>
</protein>
<name>A0A9W8LVA9_9FUNG</name>
<evidence type="ECO:0000256" key="1">
    <source>
        <dbReference type="SAM" id="MobiDB-lite"/>
    </source>
</evidence>
<dbReference type="OrthoDB" id="1918at2759"/>
<feature type="region of interest" description="Disordered" evidence="1">
    <location>
        <begin position="529"/>
        <end position="570"/>
    </location>
</feature>
<comment type="caution">
    <text evidence="2">The sequence shown here is derived from an EMBL/GenBank/DDBJ whole genome shotgun (WGS) entry which is preliminary data.</text>
</comment>